<accession>A0A5C2S9L8</accession>
<sequence>MFAEGIVARQLTLAALPAELVLNIFKATVGPLHERDSSIVHGRHNPWLCELRTKLALPLVCRATLTTGMCVLYEDVVIRRMGQIPALARTLRSPTGLGCLIRSIRIDSCPVWTRCSLVVQEDLQFILAQCTALRSFCHRPHPQFSFLQHSLC</sequence>
<dbReference type="OrthoDB" id="3060996at2759"/>
<reference evidence="1" key="1">
    <citation type="journal article" date="2018" name="Genome Biol. Evol.">
        <title>Genomics and development of Lentinus tigrinus, a white-rot wood-decaying mushroom with dimorphic fruiting bodies.</title>
        <authorList>
            <person name="Wu B."/>
            <person name="Xu Z."/>
            <person name="Knudson A."/>
            <person name="Carlson A."/>
            <person name="Chen N."/>
            <person name="Kovaka S."/>
            <person name="LaButti K."/>
            <person name="Lipzen A."/>
            <person name="Pennachio C."/>
            <person name="Riley R."/>
            <person name="Schakwitz W."/>
            <person name="Umezawa K."/>
            <person name="Ohm R.A."/>
            <person name="Grigoriev I.V."/>
            <person name="Nagy L.G."/>
            <person name="Gibbons J."/>
            <person name="Hibbett D."/>
        </authorList>
    </citation>
    <scope>NUCLEOTIDE SEQUENCE [LARGE SCALE GENOMIC DNA]</scope>
    <source>
        <strain evidence="1">ALCF2SS1-6</strain>
    </source>
</reference>
<dbReference type="Proteomes" id="UP000313359">
    <property type="component" value="Unassembled WGS sequence"/>
</dbReference>
<dbReference type="EMBL" id="ML122277">
    <property type="protein sequence ID" value="RPD58026.1"/>
    <property type="molecule type" value="Genomic_DNA"/>
</dbReference>
<keyword evidence="2" id="KW-1185">Reference proteome</keyword>
<evidence type="ECO:0000313" key="1">
    <source>
        <dbReference type="EMBL" id="RPD58026.1"/>
    </source>
</evidence>
<proteinExistence type="predicted"/>
<name>A0A5C2S9L8_9APHY</name>
<organism evidence="1 2">
    <name type="scientific">Lentinus tigrinus ALCF2SS1-6</name>
    <dbReference type="NCBI Taxonomy" id="1328759"/>
    <lineage>
        <taxon>Eukaryota</taxon>
        <taxon>Fungi</taxon>
        <taxon>Dikarya</taxon>
        <taxon>Basidiomycota</taxon>
        <taxon>Agaricomycotina</taxon>
        <taxon>Agaricomycetes</taxon>
        <taxon>Polyporales</taxon>
        <taxon>Polyporaceae</taxon>
        <taxon>Lentinus</taxon>
    </lineage>
</organism>
<protein>
    <recommendedName>
        <fullName evidence="3">F-box domain-containing protein</fullName>
    </recommendedName>
</protein>
<evidence type="ECO:0008006" key="3">
    <source>
        <dbReference type="Google" id="ProtNLM"/>
    </source>
</evidence>
<dbReference type="AlphaFoldDB" id="A0A5C2S9L8"/>
<gene>
    <name evidence="1" type="ORF">L227DRAFT_630144</name>
</gene>
<evidence type="ECO:0000313" key="2">
    <source>
        <dbReference type="Proteomes" id="UP000313359"/>
    </source>
</evidence>